<keyword evidence="10" id="KW-1185">Reference proteome</keyword>
<reference evidence="9 10" key="1">
    <citation type="submission" date="2020-07" db="EMBL/GenBank/DDBJ databases">
        <title>The yeast mating-type switching endonuclease HO is a domesticated member of an unorthodox homing genetic element family.</title>
        <authorList>
            <person name="Coughlan A.Y."/>
            <person name="Lombardi L."/>
            <person name="Braun-Galleani S."/>
            <person name="Martos A.R."/>
            <person name="Galeote V."/>
            <person name="Bigey F."/>
            <person name="Dequin S."/>
            <person name="Byrne K.P."/>
            <person name="Wolfe K.H."/>
        </authorList>
    </citation>
    <scope>NUCLEOTIDE SEQUENCE [LARGE SCALE GENOMIC DNA]</scope>
    <source>
        <strain evidence="9 10">NRRL Y-6702</strain>
    </source>
</reference>
<evidence type="ECO:0000256" key="5">
    <source>
        <dbReference type="ARBA" id="ARBA00022491"/>
    </source>
</evidence>
<name>A0A7H9AWT0_ZYGMR</name>
<evidence type="ECO:0000313" key="10">
    <source>
        <dbReference type="Proteomes" id="UP000509704"/>
    </source>
</evidence>
<dbReference type="OrthoDB" id="4061338at2759"/>
<comment type="similarity">
    <text evidence="3">Belongs to the WHI5/NRM1 family.</text>
</comment>
<evidence type="ECO:0000256" key="1">
    <source>
        <dbReference type="ARBA" id="ARBA00004123"/>
    </source>
</evidence>
<dbReference type="GeneID" id="59234392"/>
<dbReference type="AlphaFoldDB" id="A0A7H9AWT0"/>
<dbReference type="KEGG" id="zmk:HG535_0A06980"/>
<comment type="subcellular location">
    <subcellularLocation>
        <location evidence="2">Cytoplasm</location>
    </subcellularLocation>
    <subcellularLocation>
        <location evidence="1">Nucleus</location>
    </subcellularLocation>
</comment>
<organism evidence="9 10">
    <name type="scientific">Zygotorulaspora mrakii</name>
    <name type="common">Zygosaccharomyces mrakii</name>
    <dbReference type="NCBI Taxonomy" id="42260"/>
    <lineage>
        <taxon>Eukaryota</taxon>
        <taxon>Fungi</taxon>
        <taxon>Dikarya</taxon>
        <taxon>Ascomycota</taxon>
        <taxon>Saccharomycotina</taxon>
        <taxon>Saccharomycetes</taxon>
        <taxon>Saccharomycetales</taxon>
        <taxon>Saccharomycetaceae</taxon>
        <taxon>Zygotorulaspora</taxon>
    </lineage>
</organism>
<dbReference type="InterPro" id="IPR013734">
    <property type="entry name" value="TF_Nrm1/Whi5"/>
</dbReference>
<dbReference type="GO" id="GO:0005634">
    <property type="term" value="C:nucleus"/>
    <property type="evidence" value="ECO:0007669"/>
    <property type="project" value="UniProtKB-SubCell"/>
</dbReference>
<keyword evidence="8" id="KW-0539">Nucleus</keyword>
<dbReference type="EMBL" id="CP058604">
    <property type="protein sequence ID" value="QLG70756.1"/>
    <property type="molecule type" value="Genomic_DNA"/>
</dbReference>
<evidence type="ECO:0000256" key="7">
    <source>
        <dbReference type="ARBA" id="ARBA00023163"/>
    </source>
</evidence>
<keyword evidence="7" id="KW-0804">Transcription</keyword>
<evidence type="ECO:0000256" key="3">
    <source>
        <dbReference type="ARBA" id="ARBA00006922"/>
    </source>
</evidence>
<sequence length="217" mass="24400">MYLQEVVTITMNRPRMPLRELSSSRINKIGNTHAKAKKAGCATALPSIKSLIDCTTTVSASVTVPKAIEPQEKLSREELNEIAKKLRVRLQFAYFKLKNNQTGVKFRELQRQKQREAEVPVSHSIKRRKLLVNHGNLKTPARSRLHEKALGKTDTANTSVDSSILDEKSSQNFLKFYHNTTPLGKSSLTSQQCQKQDTPMSVKAAKSLLHLFTSSQQ</sequence>
<evidence type="ECO:0000256" key="8">
    <source>
        <dbReference type="ARBA" id="ARBA00023242"/>
    </source>
</evidence>
<keyword evidence="6" id="KW-0805">Transcription regulation</keyword>
<accession>A0A7H9AWT0</accession>
<evidence type="ECO:0000256" key="2">
    <source>
        <dbReference type="ARBA" id="ARBA00004496"/>
    </source>
</evidence>
<keyword evidence="4" id="KW-0963">Cytoplasm</keyword>
<evidence type="ECO:0000256" key="6">
    <source>
        <dbReference type="ARBA" id="ARBA00023015"/>
    </source>
</evidence>
<dbReference type="RefSeq" id="XP_037142484.1">
    <property type="nucleotide sequence ID" value="XM_037286589.1"/>
</dbReference>
<dbReference type="Pfam" id="PF08528">
    <property type="entry name" value="Whi5"/>
    <property type="match status" value="1"/>
</dbReference>
<keyword evidence="5" id="KW-0678">Repressor</keyword>
<proteinExistence type="inferred from homology"/>
<evidence type="ECO:0000313" key="9">
    <source>
        <dbReference type="EMBL" id="QLG70756.1"/>
    </source>
</evidence>
<protein>
    <submittedName>
        <fullName evidence="9">Uncharacterized protein</fullName>
    </submittedName>
</protein>
<evidence type="ECO:0000256" key="4">
    <source>
        <dbReference type="ARBA" id="ARBA00022490"/>
    </source>
</evidence>
<dbReference type="GO" id="GO:0005737">
    <property type="term" value="C:cytoplasm"/>
    <property type="evidence" value="ECO:0007669"/>
    <property type="project" value="UniProtKB-SubCell"/>
</dbReference>
<dbReference type="Proteomes" id="UP000509704">
    <property type="component" value="Chromosome 1"/>
</dbReference>
<gene>
    <name evidence="9" type="ORF">HG535_0A06980</name>
</gene>